<evidence type="ECO:0000256" key="3">
    <source>
        <dbReference type="ARBA" id="ARBA00022723"/>
    </source>
</evidence>
<keyword evidence="4 7" id="KW-0408">Iron</keyword>
<dbReference type="PROSITE" id="PS01099">
    <property type="entry name" value="COMPLEX1_24K"/>
    <property type="match status" value="1"/>
</dbReference>
<comment type="caution">
    <text evidence="8">The sequence shown here is derived from an EMBL/GenBank/DDBJ whole genome shotgun (WGS) entry which is preliminary data.</text>
</comment>
<dbReference type="InterPro" id="IPR041921">
    <property type="entry name" value="NuoE_N"/>
</dbReference>
<keyword evidence="8" id="KW-0560">Oxidoreductase</keyword>
<sequence>MIPTHLRQELEQRVAHAITPREAAVDVMKELQRHYGWLTDEAVAEAAAILGLSPLQVEELATFYEMIYRRPVGRTVVHVCDSISCWAMGGETLLRHLEQMLGIEAGSTTADNAVTLLPCCCLGNCGNAPALMIGDRLFGPVSPEQAAAIIADHRTPRPADP</sequence>
<dbReference type="GO" id="GO:0046872">
    <property type="term" value="F:metal ion binding"/>
    <property type="evidence" value="ECO:0007669"/>
    <property type="project" value="UniProtKB-KW"/>
</dbReference>
<dbReference type="InterPro" id="IPR036249">
    <property type="entry name" value="Thioredoxin-like_sf"/>
</dbReference>
<feature type="binding site" evidence="7">
    <location>
        <position position="85"/>
    </location>
    <ligand>
        <name>[2Fe-2S] cluster</name>
        <dbReference type="ChEBI" id="CHEBI:190135"/>
    </ligand>
</feature>
<dbReference type="GO" id="GO:0051537">
    <property type="term" value="F:2 iron, 2 sulfur cluster binding"/>
    <property type="evidence" value="ECO:0007669"/>
    <property type="project" value="UniProtKB-KW"/>
</dbReference>
<proteinExistence type="inferred from homology"/>
<dbReference type="EMBL" id="VZQZ01000004">
    <property type="protein sequence ID" value="KAB0665734.1"/>
    <property type="molecule type" value="Genomic_DNA"/>
</dbReference>
<comment type="similarity">
    <text evidence="1">Belongs to the complex I 24 kDa subunit family.</text>
</comment>
<name>A0A7J4ZRI3_9BACT</name>
<evidence type="ECO:0000256" key="5">
    <source>
        <dbReference type="ARBA" id="ARBA00023014"/>
    </source>
</evidence>
<dbReference type="AlphaFoldDB" id="A0A7J4ZRI3"/>
<keyword evidence="2 7" id="KW-0001">2Fe-2S</keyword>
<evidence type="ECO:0000313" key="8">
    <source>
        <dbReference type="EMBL" id="KAB0665734.1"/>
    </source>
</evidence>
<organism evidence="8 9">
    <name type="scientific">Oryzomonas japonica</name>
    <dbReference type="NCBI Taxonomy" id="2603858"/>
    <lineage>
        <taxon>Bacteria</taxon>
        <taxon>Pseudomonadati</taxon>
        <taxon>Thermodesulfobacteriota</taxon>
        <taxon>Desulfuromonadia</taxon>
        <taxon>Geobacterales</taxon>
        <taxon>Geobacteraceae</taxon>
        <taxon>Oryzomonas</taxon>
    </lineage>
</organism>
<keyword evidence="5 7" id="KW-0411">Iron-sulfur</keyword>
<keyword evidence="3 7" id="KW-0479">Metal-binding</keyword>
<dbReference type="InterPro" id="IPR002023">
    <property type="entry name" value="NuoE-like"/>
</dbReference>
<dbReference type="EC" id="1.6.5.11" evidence="8"/>
<dbReference type="Proteomes" id="UP000420562">
    <property type="component" value="Unassembled WGS sequence"/>
</dbReference>
<dbReference type="Pfam" id="PF01257">
    <property type="entry name" value="2Fe-2S_thioredx"/>
    <property type="match status" value="1"/>
</dbReference>
<dbReference type="RefSeq" id="WP_151128171.1">
    <property type="nucleotide sequence ID" value="NZ_VZQZ01000004.1"/>
</dbReference>
<dbReference type="SUPFAM" id="SSF52833">
    <property type="entry name" value="Thioredoxin-like"/>
    <property type="match status" value="1"/>
</dbReference>
<dbReference type="NCBIfam" id="NF005722">
    <property type="entry name" value="PRK07539.1-2"/>
    <property type="match status" value="1"/>
</dbReference>
<keyword evidence="9" id="KW-1185">Reference proteome</keyword>
<evidence type="ECO:0000256" key="1">
    <source>
        <dbReference type="ARBA" id="ARBA00010643"/>
    </source>
</evidence>
<feature type="binding site" evidence="7">
    <location>
        <position position="121"/>
    </location>
    <ligand>
        <name>[2Fe-2S] cluster</name>
        <dbReference type="ChEBI" id="CHEBI:190135"/>
    </ligand>
</feature>
<dbReference type="PIRSF" id="PIRSF000216">
    <property type="entry name" value="NADH_DH_24kDa"/>
    <property type="match status" value="1"/>
</dbReference>
<dbReference type="PANTHER" id="PTHR10371:SF3">
    <property type="entry name" value="NADH DEHYDROGENASE [UBIQUINONE] FLAVOPROTEIN 2, MITOCHONDRIAL"/>
    <property type="match status" value="1"/>
</dbReference>
<evidence type="ECO:0000256" key="2">
    <source>
        <dbReference type="ARBA" id="ARBA00022714"/>
    </source>
</evidence>
<dbReference type="InterPro" id="IPR042128">
    <property type="entry name" value="NuoE_dom"/>
</dbReference>
<evidence type="ECO:0000313" key="9">
    <source>
        <dbReference type="Proteomes" id="UP000420562"/>
    </source>
</evidence>
<comment type="cofactor">
    <cofactor evidence="7">
        <name>[2Fe-2S] cluster</name>
        <dbReference type="ChEBI" id="CHEBI:190135"/>
    </cofactor>
    <text evidence="7">Binds 1 [2Fe-2S] cluster.</text>
</comment>
<feature type="binding site" evidence="7">
    <location>
        <position position="80"/>
    </location>
    <ligand>
        <name>[2Fe-2S] cluster</name>
        <dbReference type="ChEBI" id="CHEBI:190135"/>
    </ligand>
</feature>
<evidence type="ECO:0000256" key="7">
    <source>
        <dbReference type="PIRSR" id="PIRSR000216-1"/>
    </source>
</evidence>
<gene>
    <name evidence="8" type="primary">nuoE</name>
    <name evidence="8" type="ORF">F6V25_08440</name>
</gene>
<dbReference type="CDD" id="cd03064">
    <property type="entry name" value="TRX_Fd_NuoE"/>
    <property type="match status" value="1"/>
</dbReference>
<accession>A0A7J4ZRI3</accession>
<evidence type="ECO:0000256" key="6">
    <source>
        <dbReference type="ARBA" id="ARBA00034078"/>
    </source>
</evidence>
<dbReference type="Gene3D" id="3.40.30.10">
    <property type="entry name" value="Glutaredoxin"/>
    <property type="match status" value="1"/>
</dbReference>
<comment type="cofactor">
    <cofactor evidence="6">
        <name>[2Fe-2S] cluster</name>
        <dbReference type="ChEBI" id="CHEBI:190135"/>
    </cofactor>
</comment>
<dbReference type="FunFam" id="3.40.30.10:FF:000015">
    <property type="entry name" value="NADH-quinone oxidoreductase subunit E"/>
    <property type="match status" value="1"/>
</dbReference>
<reference evidence="8 9" key="1">
    <citation type="submission" date="2019-09" db="EMBL/GenBank/DDBJ databases">
        <title>Geobacter sp. Red96, a novel strain isolated from paddy soil.</title>
        <authorList>
            <person name="Xu Z."/>
            <person name="Masuda Y."/>
            <person name="Itoh H."/>
            <person name="Senoo K."/>
        </authorList>
    </citation>
    <scope>NUCLEOTIDE SEQUENCE [LARGE SCALE GENOMIC DNA]</scope>
    <source>
        <strain evidence="8 9">Red96</strain>
    </source>
</reference>
<dbReference type="Gene3D" id="1.10.10.1590">
    <property type="entry name" value="NADH-quinone oxidoreductase subunit E"/>
    <property type="match status" value="1"/>
</dbReference>
<protein>
    <submittedName>
        <fullName evidence="8">NADH-quinone oxidoreductase subunit NuoE</fullName>
        <ecNumber evidence="8">1.6.5.11</ecNumber>
    </submittedName>
</protein>
<dbReference type="GO" id="GO:0003954">
    <property type="term" value="F:NADH dehydrogenase activity"/>
    <property type="evidence" value="ECO:0007669"/>
    <property type="project" value="TreeGrafter"/>
</dbReference>
<feature type="binding site" evidence="7">
    <location>
        <position position="125"/>
    </location>
    <ligand>
        <name>[2Fe-2S] cluster</name>
        <dbReference type="ChEBI" id="CHEBI:190135"/>
    </ligand>
</feature>
<evidence type="ECO:0000256" key="4">
    <source>
        <dbReference type="ARBA" id="ARBA00023004"/>
    </source>
</evidence>
<dbReference type="PANTHER" id="PTHR10371">
    <property type="entry name" value="NADH DEHYDROGENASE UBIQUINONE FLAVOPROTEIN 2, MITOCHONDRIAL"/>
    <property type="match status" value="1"/>
</dbReference>